<feature type="signal peptide" evidence="1">
    <location>
        <begin position="1"/>
        <end position="20"/>
    </location>
</feature>
<proteinExistence type="predicted"/>
<organism evidence="2">
    <name type="scientific">Lepeophtheirus salmonis</name>
    <name type="common">Salmon louse</name>
    <name type="synonym">Caligus salmonis</name>
    <dbReference type="NCBI Taxonomy" id="72036"/>
    <lineage>
        <taxon>Eukaryota</taxon>
        <taxon>Metazoa</taxon>
        <taxon>Ecdysozoa</taxon>
        <taxon>Arthropoda</taxon>
        <taxon>Crustacea</taxon>
        <taxon>Multicrustacea</taxon>
        <taxon>Hexanauplia</taxon>
        <taxon>Copepoda</taxon>
        <taxon>Siphonostomatoida</taxon>
        <taxon>Caligidae</taxon>
        <taxon>Lepeophtheirus</taxon>
    </lineage>
</organism>
<evidence type="ECO:0000256" key="1">
    <source>
        <dbReference type="SAM" id="SignalP"/>
    </source>
</evidence>
<dbReference type="EMBL" id="HACA01007542">
    <property type="protein sequence ID" value="CDW24903.1"/>
    <property type="molecule type" value="Transcribed_RNA"/>
</dbReference>
<sequence>MIKGTIFFVCFIALCVLLDARPNFSHLRSTYTLIPIHGFHELPRTSNEAFKQDYVKVGSCGDGSGFLGERFIRDLNDPDIILIYDVNGFISGLQNVVPSKLSRNEFINMELNPYYQMDNAINGHVTTAYFIDPDRICTDGRSQIEFDSQGTGYTLIFQKGLDLRQKKSFVEIPLIENEIQNSSNEWFEHGCWFNMGKHYAEFNHKRDQSCDMLFPGFITYHNSMLHGFAWMHYGKLNGSRYEHPHKFMLSHIVKKGPRCLYKGEKTLGISAMHIYFKSHKLMCQ</sequence>
<dbReference type="OrthoDB" id="7771330at2759"/>
<feature type="chain" id="PRO_5005487723" evidence="1">
    <location>
        <begin position="21"/>
        <end position="284"/>
    </location>
</feature>
<protein>
    <submittedName>
        <fullName evidence="2">Uncharacterized protein</fullName>
    </submittedName>
</protein>
<evidence type="ECO:0000313" key="2">
    <source>
        <dbReference type="EMBL" id="CDW24903.1"/>
    </source>
</evidence>
<reference evidence="2" key="1">
    <citation type="submission" date="2014-05" db="EMBL/GenBank/DDBJ databases">
        <authorList>
            <person name="Chronopoulou M."/>
        </authorList>
    </citation>
    <scope>NUCLEOTIDE SEQUENCE</scope>
    <source>
        <tissue evidence="2">Whole organism</tissue>
    </source>
</reference>
<keyword evidence="1" id="KW-0732">Signal</keyword>
<accession>A0A0K2TFV4</accession>
<dbReference type="AlphaFoldDB" id="A0A0K2TFV4"/>
<name>A0A0K2TFV4_LEPSM</name>